<dbReference type="Proteomes" id="UP001142055">
    <property type="component" value="Chromosome 1"/>
</dbReference>
<keyword evidence="12" id="KW-1185">Reference proteome</keyword>
<dbReference type="InterPro" id="IPR009057">
    <property type="entry name" value="Homeodomain-like_sf"/>
</dbReference>
<dbReference type="Gene3D" id="1.10.10.60">
    <property type="entry name" value="Homeodomain-like"/>
    <property type="match status" value="1"/>
</dbReference>
<dbReference type="InterPro" id="IPR001356">
    <property type="entry name" value="HD"/>
</dbReference>
<dbReference type="EMBL" id="JAPWDV010000001">
    <property type="protein sequence ID" value="KAJ6223321.1"/>
    <property type="molecule type" value="Genomic_DNA"/>
</dbReference>
<evidence type="ECO:0000256" key="1">
    <source>
        <dbReference type="ARBA" id="ARBA00004123"/>
    </source>
</evidence>
<dbReference type="InterPro" id="IPR000047">
    <property type="entry name" value="HTH_motif"/>
</dbReference>
<dbReference type="FunFam" id="1.10.10.60:FF:000098">
    <property type="entry name" value="Transcription factor LBX1"/>
    <property type="match status" value="1"/>
</dbReference>
<evidence type="ECO:0000256" key="4">
    <source>
        <dbReference type="ARBA" id="ARBA00023155"/>
    </source>
</evidence>
<accession>A0A9Q0MCG1</accession>
<dbReference type="InterPro" id="IPR017970">
    <property type="entry name" value="Homeobox_CS"/>
</dbReference>
<feature type="compositionally biased region" description="Basic and acidic residues" evidence="9">
    <location>
        <begin position="220"/>
        <end position="233"/>
    </location>
</feature>
<dbReference type="PROSITE" id="PS00027">
    <property type="entry name" value="HOMEOBOX_1"/>
    <property type="match status" value="1"/>
</dbReference>
<evidence type="ECO:0000256" key="6">
    <source>
        <dbReference type="PROSITE-ProRule" id="PRU00108"/>
    </source>
</evidence>
<feature type="region of interest" description="Disordered" evidence="9">
    <location>
        <begin position="37"/>
        <end position="71"/>
    </location>
</feature>
<evidence type="ECO:0000256" key="8">
    <source>
        <dbReference type="SAM" id="Coils"/>
    </source>
</evidence>
<dbReference type="SMART" id="SM00389">
    <property type="entry name" value="HOX"/>
    <property type="match status" value="1"/>
</dbReference>
<feature type="DNA-binding region" description="Homeobox" evidence="6">
    <location>
        <begin position="294"/>
        <end position="353"/>
    </location>
</feature>
<sequence length="398" mass="45028">MPSDQTTFNNLINVSKCTLESKAAFQMAMQFNSAICDRDRDRSASRSPASSTHSSIIDPGDEKSDESYEDKMSHIPTKRLCTEYNNKIGGHLRTDMKHEQQQQQCKTMIHLNGNENGLSSEKCKPTRSFLIKDILSDKEAEKEYDSVDNNNKNEPRGFIRPWDIESSPTSYINQLNMATSLFQSLHYSAIAGLHPGLNLLQNSYQTALSNYRVMPNRRPRSADDDSRSERSESDSPESPASNSGQNNAGSSPLDALFEMTSKAFDRNESGEKASDPSADHLNLFNNRASQIKKKRKSRTAFTNHQIFELEKRFLYQKYLSPADRDEIAQSLGLTNAQVITWFQNRRAKLKRDVEELKKDVDAAKINGVHNSLLENIQDLSLLKKTEIVAALHQHAQHN</sequence>
<keyword evidence="3 6" id="KW-0238">DNA-binding</keyword>
<evidence type="ECO:0000313" key="11">
    <source>
        <dbReference type="EMBL" id="KAJ6223321.1"/>
    </source>
</evidence>
<dbReference type="PANTHER" id="PTHR24336:SF8">
    <property type="entry name" value="LADYBIRD EARLY-RELATED"/>
    <property type="match status" value="1"/>
</dbReference>
<organism evidence="11 12">
    <name type="scientific">Blomia tropicalis</name>
    <name type="common">Mite</name>
    <dbReference type="NCBI Taxonomy" id="40697"/>
    <lineage>
        <taxon>Eukaryota</taxon>
        <taxon>Metazoa</taxon>
        <taxon>Ecdysozoa</taxon>
        <taxon>Arthropoda</taxon>
        <taxon>Chelicerata</taxon>
        <taxon>Arachnida</taxon>
        <taxon>Acari</taxon>
        <taxon>Acariformes</taxon>
        <taxon>Sarcoptiformes</taxon>
        <taxon>Astigmata</taxon>
        <taxon>Glycyphagoidea</taxon>
        <taxon>Echimyopodidae</taxon>
        <taxon>Blomia</taxon>
    </lineage>
</organism>
<evidence type="ECO:0000256" key="3">
    <source>
        <dbReference type="ARBA" id="ARBA00023125"/>
    </source>
</evidence>
<dbReference type="PRINTS" id="PR00031">
    <property type="entry name" value="HTHREPRESSR"/>
</dbReference>
<evidence type="ECO:0000259" key="10">
    <source>
        <dbReference type="PROSITE" id="PS50071"/>
    </source>
</evidence>
<feature type="compositionally biased region" description="Basic and acidic residues" evidence="9">
    <location>
        <begin position="60"/>
        <end position="71"/>
    </location>
</feature>
<feature type="coiled-coil region" evidence="8">
    <location>
        <begin position="339"/>
        <end position="366"/>
    </location>
</feature>
<feature type="domain" description="Homeobox" evidence="10">
    <location>
        <begin position="292"/>
        <end position="352"/>
    </location>
</feature>
<dbReference type="GO" id="GO:1990837">
    <property type="term" value="F:sequence-specific double-stranded DNA binding"/>
    <property type="evidence" value="ECO:0007669"/>
    <property type="project" value="TreeGrafter"/>
</dbReference>
<reference evidence="11" key="1">
    <citation type="submission" date="2022-12" db="EMBL/GenBank/DDBJ databases">
        <title>Genome assemblies of Blomia tropicalis.</title>
        <authorList>
            <person name="Cui Y."/>
        </authorList>
    </citation>
    <scope>NUCLEOTIDE SEQUENCE</scope>
    <source>
        <tissue evidence="11">Adult mites</tissue>
    </source>
</reference>
<dbReference type="GO" id="GO:0000981">
    <property type="term" value="F:DNA-binding transcription factor activity, RNA polymerase II-specific"/>
    <property type="evidence" value="ECO:0007669"/>
    <property type="project" value="InterPro"/>
</dbReference>
<gene>
    <name evidence="11" type="ORF">RDWZM_001866</name>
</gene>
<comment type="caution">
    <text evidence="11">The sequence shown here is derived from an EMBL/GenBank/DDBJ whole genome shotgun (WGS) entry which is preliminary data.</text>
</comment>
<keyword evidence="2" id="KW-0217">Developmental protein</keyword>
<dbReference type="OMA" id="DNDAMAN"/>
<dbReference type="PANTHER" id="PTHR24336">
    <property type="entry name" value="TRANSCRIPTION FACTOR LBX"/>
    <property type="match status" value="1"/>
</dbReference>
<feature type="compositionally biased region" description="Low complexity" evidence="9">
    <location>
        <begin position="236"/>
        <end position="252"/>
    </location>
</feature>
<evidence type="ECO:0000313" key="12">
    <source>
        <dbReference type="Proteomes" id="UP001142055"/>
    </source>
</evidence>
<proteinExistence type="predicted"/>
<comment type="subcellular location">
    <subcellularLocation>
        <location evidence="1 6 7">Nucleus</location>
    </subcellularLocation>
</comment>
<dbReference type="PROSITE" id="PS50071">
    <property type="entry name" value="HOMEOBOX_2"/>
    <property type="match status" value="1"/>
</dbReference>
<keyword evidence="8" id="KW-0175">Coiled coil</keyword>
<evidence type="ECO:0000256" key="9">
    <source>
        <dbReference type="SAM" id="MobiDB-lite"/>
    </source>
</evidence>
<dbReference type="GO" id="GO:0005634">
    <property type="term" value="C:nucleus"/>
    <property type="evidence" value="ECO:0007669"/>
    <property type="project" value="UniProtKB-SubCell"/>
</dbReference>
<keyword evidence="4 6" id="KW-0371">Homeobox</keyword>
<evidence type="ECO:0000256" key="2">
    <source>
        <dbReference type="ARBA" id="ARBA00022473"/>
    </source>
</evidence>
<dbReference type="CDD" id="cd00086">
    <property type="entry name" value="homeodomain"/>
    <property type="match status" value="1"/>
</dbReference>
<evidence type="ECO:0000256" key="7">
    <source>
        <dbReference type="RuleBase" id="RU000682"/>
    </source>
</evidence>
<dbReference type="SUPFAM" id="SSF46689">
    <property type="entry name" value="Homeodomain-like"/>
    <property type="match status" value="1"/>
</dbReference>
<dbReference type="InterPro" id="IPR051892">
    <property type="entry name" value="LBX_TF"/>
</dbReference>
<dbReference type="Pfam" id="PF00046">
    <property type="entry name" value="Homeodomain"/>
    <property type="match status" value="1"/>
</dbReference>
<feature type="region of interest" description="Disordered" evidence="9">
    <location>
        <begin position="210"/>
        <end position="252"/>
    </location>
</feature>
<name>A0A9Q0MCG1_BLOTA</name>
<keyword evidence="5 6" id="KW-0539">Nucleus</keyword>
<evidence type="ECO:0000256" key="5">
    <source>
        <dbReference type="ARBA" id="ARBA00023242"/>
    </source>
</evidence>
<dbReference type="AlphaFoldDB" id="A0A9Q0MCG1"/>
<protein>
    <recommendedName>
        <fullName evidence="10">Homeobox domain-containing protein</fullName>
    </recommendedName>
</protein>
<feature type="compositionally biased region" description="Low complexity" evidence="9">
    <location>
        <begin position="45"/>
        <end position="58"/>
    </location>
</feature>